<dbReference type="AlphaFoldDB" id="A0A4Y7SQK2"/>
<feature type="compositionally biased region" description="Low complexity" evidence="2">
    <location>
        <begin position="100"/>
        <end position="121"/>
    </location>
</feature>
<dbReference type="OrthoDB" id="3043767at2759"/>
<dbReference type="Proteomes" id="UP000298030">
    <property type="component" value="Unassembled WGS sequence"/>
</dbReference>
<protein>
    <submittedName>
        <fullName evidence="3">Uncharacterized protein</fullName>
    </submittedName>
</protein>
<reference evidence="3 4" key="1">
    <citation type="journal article" date="2019" name="Nat. Ecol. Evol.">
        <title>Megaphylogeny resolves global patterns of mushroom evolution.</title>
        <authorList>
            <person name="Varga T."/>
            <person name="Krizsan K."/>
            <person name="Foldi C."/>
            <person name="Dima B."/>
            <person name="Sanchez-Garcia M."/>
            <person name="Sanchez-Ramirez S."/>
            <person name="Szollosi G.J."/>
            <person name="Szarkandi J.G."/>
            <person name="Papp V."/>
            <person name="Albert L."/>
            <person name="Andreopoulos W."/>
            <person name="Angelini C."/>
            <person name="Antonin V."/>
            <person name="Barry K.W."/>
            <person name="Bougher N.L."/>
            <person name="Buchanan P."/>
            <person name="Buyck B."/>
            <person name="Bense V."/>
            <person name="Catcheside P."/>
            <person name="Chovatia M."/>
            <person name="Cooper J."/>
            <person name="Damon W."/>
            <person name="Desjardin D."/>
            <person name="Finy P."/>
            <person name="Geml J."/>
            <person name="Haridas S."/>
            <person name="Hughes K."/>
            <person name="Justo A."/>
            <person name="Karasinski D."/>
            <person name="Kautmanova I."/>
            <person name="Kiss B."/>
            <person name="Kocsube S."/>
            <person name="Kotiranta H."/>
            <person name="LaButti K.M."/>
            <person name="Lechner B.E."/>
            <person name="Liimatainen K."/>
            <person name="Lipzen A."/>
            <person name="Lukacs Z."/>
            <person name="Mihaltcheva S."/>
            <person name="Morgado L.N."/>
            <person name="Niskanen T."/>
            <person name="Noordeloos M.E."/>
            <person name="Ohm R.A."/>
            <person name="Ortiz-Santana B."/>
            <person name="Ovrebo C."/>
            <person name="Racz N."/>
            <person name="Riley R."/>
            <person name="Savchenko A."/>
            <person name="Shiryaev A."/>
            <person name="Soop K."/>
            <person name="Spirin V."/>
            <person name="Szebenyi C."/>
            <person name="Tomsovsky M."/>
            <person name="Tulloss R.E."/>
            <person name="Uehling J."/>
            <person name="Grigoriev I.V."/>
            <person name="Vagvolgyi C."/>
            <person name="Papp T."/>
            <person name="Martin F.M."/>
            <person name="Miettinen O."/>
            <person name="Hibbett D.S."/>
            <person name="Nagy L.G."/>
        </authorList>
    </citation>
    <scope>NUCLEOTIDE SEQUENCE [LARGE SCALE GENOMIC DNA]</scope>
    <source>
        <strain evidence="3 4">FP101781</strain>
    </source>
</reference>
<keyword evidence="1" id="KW-0175">Coiled coil</keyword>
<feature type="region of interest" description="Disordered" evidence="2">
    <location>
        <begin position="298"/>
        <end position="329"/>
    </location>
</feature>
<feature type="compositionally biased region" description="Acidic residues" evidence="2">
    <location>
        <begin position="389"/>
        <end position="402"/>
    </location>
</feature>
<evidence type="ECO:0000313" key="3">
    <source>
        <dbReference type="EMBL" id="TEB23519.1"/>
    </source>
</evidence>
<sequence length="524" mass="57532">MAKTSRASKASSSKTRSSLVDEPVSIKASTTHKRGAKAAQSIPFNEPSSPPTPYQLQAIPGVNPQQYPHVQFVHLPYSYPYVLQAAVPHQSRPAPPPQPHSQAHSRLSPPSQPQPSSSSPTPTQPPTLESVFRETLQKLHDLEATLSNTQAVTKHALVRHQYELQKWKTHCMAFKQERDAARETIKSLMEERARLLNRQPNVPVEMIPAASVPSTSSQPTPGEAKEEPREVQVPSPPLASIQTDLASEKRKATRTSRRHSPYSSPTASPRRRLSSASDIPTYNCARWDPSIYPILPGARASSSPPSLSGPAEPSPPTLLDPIDSSRQPVDPAIDERLKGLEFACFDPIRQEGDDTAFDVTWVPSSEPMELEYPLSRSPSAVRVQPGEDSGSDMELESDEEEVVPSPELSGSTSRPAPCKPSGPPTKSTVDIDHIDLLFTPAGGRIWCRLCMLEHSNRAAQLQSKDTAADVDPCLTNFKPNESWPELRDHWSAAHPTESERLAGLNYEELSRLRDSRAVPPVIQS</sequence>
<name>A0A4Y7SQK2_COPMI</name>
<feature type="compositionally biased region" description="Low complexity" evidence="2">
    <location>
        <begin position="1"/>
        <end position="18"/>
    </location>
</feature>
<feature type="compositionally biased region" description="Basic residues" evidence="2">
    <location>
        <begin position="251"/>
        <end position="260"/>
    </location>
</feature>
<evidence type="ECO:0000256" key="1">
    <source>
        <dbReference type="SAM" id="Coils"/>
    </source>
</evidence>
<feature type="region of interest" description="Disordered" evidence="2">
    <location>
        <begin position="1"/>
        <end position="60"/>
    </location>
</feature>
<feature type="compositionally biased region" description="Low complexity" evidence="2">
    <location>
        <begin position="298"/>
        <end position="311"/>
    </location>
</feature>
<feature type="region of interest" description="Disordered" evidence="2">
    <location>
        <begin position="369"/>
        <end position="427"/>
    </location>
</feature>
<proteinExistence type="predicted"/>
<accession>A0A4Y7SQK2</accession>
<dbReference type="EMBL" id="QPFP01000077">
    <property type="protein sequence ID" value="TEB23519.1"/>
    <property type="molecule type" value="Genomic_DNA"/>
</dbReference>
<evidence type="ECO:0000313" key="4">
    <source>
        <dbReference type="Proteomes" id="UP000298030"/>
    </source>
</evidence>
<evidence type="ECO:0000256" key="2">
    <source>
        <dbReference type="SAM" id="MobiDB-lite"/>
    </source>
</evidence>
<feature type="region of interest" description="Disordered" evidence="2">
    <location>
        <begin position="88"/>
        <end position="127"/>
    </location>
</feature>
<keyword evidence="4" id="KW-1185">Reference proteome</keyword>
<feature type="region of interest" description="Disordered" evidence="2">
    <location>
        <begin position="199"/>
        <end position="277"/>
    </location>
</feature>
<feature type="coiled-coil region" evidence="1">
    <location>
        <begin position="171"/>
        <end position="198"/>
    </location>
</feature>
<comment type="caution">
    <text evidence="3">The sequence shown here is derived from an EMBL/GenBank/DDBJ whole genome shotgun (WGS) entry which is preliminary data.</text>
</comment>
<organism evidence="3 4">
    <name type="scientific">Coprinellus micaceus</name>
    <name type="common">Glistening ink-cap mushroom</name>
    <name type="synonym">Coprinus micaceus</name>
    <dbReference type="NCBI Taxonomy" id="71717"/>
    <lineage>
        <taxon>Eukaryota</taxon>
        <taxon>Fungi</taxon>
        <taxon>Dikarya</taxon>
        <taxon>Basidiomycota</taxon>
        <taxon>Agaricomycotina</taxon>
        <taxon>Agaricomycetes</taxon>
        <taxon>Agaricomycetidae</taxon>
        <taxon>Agaricales</taxon>
        <taxon>Agaricineae</taxon>
        <taxon>Psathyrellaceae</taxon>
        <taxon>Coprinellus</taxon>
    </lineage>
</organism>
<gene>
    <name evidence="3" type="ORF">FA13DRAFT_1412195</name>
</gene>